<evidence type="ECO:0000256" key="6">
    <source>
        <dbReference type="ARBA" id="ARBA00023204"/>
    </source>
</evidence>
<dbReference type="Pfam" id="PF00488">
    <property type="entry name" value="MutS_V"/>
    <property type="match status" value="1"/>
</dbReference>
<dbReference type="InterPro" id="IPR003615">
    <property type="entry name" value="HNH_nuc"/>
</dbReference>
<evidence type="ECO:0000256" key="1">
    <source>
        <dbReference type="ARBA" id="ARBA00006271"/>
    </source>
</evidence>
<dbReference type="AlphaFoldDB" id="A0A6C0H6U8"/>
<keyword evidence="4" id="KW-0067">ATP-binding</keyword>
<name>A0A6C0H6U8_9ZZZZ</name>
<dbReference type="InterPro" id="IPR017261">
    <property type="entry name" value="DNA_mismatch_repair_MutS/MSH"/>
</dbReference>
<evidence type="ECO:0000256" key="3">
    <source>
        <dbReference type="ARBA" id="ARBA00022763"/>
    </source>
</evidence>
<dbReference type="GO" id="GO:0140664">
    <property type="term" value="F:ATP-dependent DNA damage sensor activity"/>
    <property type="evidence" value="ECO:0007669"/>
    <property type="project" value="InterPro"/>
</dbReference>
<dbReference type="Pfam" id="PF05192">
    <property type="entry name" value="MutS_III"/>
    <property type="match status" value="1"/>
</dbReference>
<dbReference type="GO" id="GO:0005634">
    <property type="term" value="C:nucleus"/>
    <property type="evidence" value="ECO:0007669"/>
    <property type="project" value="TreeGrafter"/>
</dbReference>
<feature type="coiled-coil region" evidence="7">
    <location>
        <begin position="511"/>
        <end position="538"/>
    </location>
</feature>
<dbReference type="InterPro" id="IPR036187">
    <property type="entry name" value="DNA_mismatch_repair_MutS_sf"/>
</dbReference>
<dbReference type="InterPro" id="IPR016151">
    <property type="entry name" value="DNA_mismatch_repair_MutS_N"/>
</dbReference>
<dbReference type="CDD" id="cd00085">
    <property type="entry name" value="HNHc"/>
    <property type="match status" value="1"/>
</dbReference>
<proteinExistence type="inferred from homology"/>
<evidence type="ECO:0000256" key="5">
    <source>
        <dbReference type="ARBA" id="ARBA00023125"/>
    </source>
</evidence>
<feature type="domain" description="DNA mismatch repair protein MutS core" evidence="8">
    <location>
        <begin position="350"/>
        <end position="682"/>
    </location>
</feature>
<dbReference type="InterPro" id="IPR007696">
    <property type="entry name" value="DNA_mismatch_repair_MutS_core"/>
</dbReference>
<dbReference type="PIRSF" id="PIRSF037677">
    <property type="entry name" value="DNA_mis_repair_Msh6"/>
    <property type="match status" value="1"/>
</dbReference>
<keyword evidence="2" id="KW-0547">Nucleotide-binding</keyword>
<dbReference type="InterPro" id="IPR027417">
    <property type="entry name" value="P-loop_NTPase"/>
</dbReference>
<evidence type="ECO:0000259" key="9">
    <source>
        <dbReference type="SMART" id="SM00534"/>
    </source>
</evidence>
<organism evidence="10">
    <name type="scientific">viral metagenome</name>
    <dbReference type="NCBI Taxonomy" id="1070528"/>
    <lineage>
        <taxon>unclassified sequences</taxon>
        <taxon>metagenomes</taxon>
        <taxon>organismal metagenomes</taxon>
    </lineage>
</organism>
<keyword evidence="3" id="KW-0227">DNA damage</keyword>
<dbReference type="PANTHER" id="PTHR11361:SF34">
    <property type="entry name" value="DNA MISMATCH REPAIR PROTEIN MSH1, MITOCHONDRIAL"/>
    <property type="match status" value="1"/>
</dbReference>
<protein>
    <recommendedName>
        <fullName evidence="11">DNA mismatch repair proteins mutS family domain-containing protein</fullName>
    </recommendedName>
</protein>
<evidence type="ECO:0008006" key="11">
    <source>
        <dbReference type="Google" id="ProtNLM"/>
    </source>
</evidence>
<dbReference type="SMART" id="SM00534">
    <property type="entry name" value="MUTSac"/>
    <property type="match status" value="1"/>
</dbReference>
<keyword evidence="7" id="KW-0175">Coiled coil</keyword>
<feature type="domain" description="DNA mismatch repair proteins mutS family" evidence="9">
    <location>
        <begin position="699"/>
        <end position="887"/>
    </location>
</feature>
<dbReference type="Gene3D" id="3.40.50.300">
    <property type="entry name" value="P-loop containing nucleotide triphosphate hydrolases"/>
    <property type="match status" value="1"/>
</dbReference>
<dbReference type="SUPFAM" id="SSF55271">
    <property type="entry name" value="DNA repair protein MutS, domain I"/>
    <property type="match status" value="1"/>
</dbReference>
<evidence type="ECO:0000313" key="10">
    <source>
        <dbReference type="EMBL" id="QHT76301.1"/>
    </source>
</evidence>
<dbReference type="EMBL" id="MN739894">
    <property type="protein sequence ID" value="QHT76301.1"/>
    <property type="molecule type" value="Genomic_DNA"/>
</dbReference>
<dbReference type="GO" id="GO:0005524">
    <property type="term" value="F:ATP binding"/>
    <property type="evidence" value="ECO:0007669"/>
    <property type="project" value="UniProtKB-KW"/>
</dbReference>
<dbReference type="InterPro" id="IPR007695">
    <property type="entry name" value="DNA_mismatch_repair_MutS-lik_N"/>
</dbReference>
<evidence type="ECO:0000256" key="4">
    <source>
        <dbReference type="ARBA" id="ARBA00022840"/>
    </source>
</evidence>
<dbReference type="GO" id="GO:0006298">
    <property type="term" value="P:mismatch repair"/>
    <property type="evidence" value="ECO:0007669"/>
    <property type="project" value="InterPro"/>
</dbReference>
<evidence type="ECO:0000259" key="8">
    <source>
        <dbReference type="SMART" id="SM00533"/>
    </source>
</evidence>
<dbReference type="GO" id="GO:0030983">
    <property type="term" value="F:mismatched DNA binding"/>
    <property type="evidence" value="ECO:0007669"/>
    <property type="project" value="InterPro"/>
</dbReference>
<dbReference type="PANTHER" id="PTHR11361">
    <property type="entry name" value="DNA MISMATCH REPAIR PROTEIN MUTS FAMILY MEMBER"/>
    <property type="match status" value="1"/>
</dbReference>
<evidence type="ECO:0000256" key="2">
    <source>
        <dbReference type="ARBA" id="ARBA00022741"/>
    </source>
</evidence>
<accession>A0A6C0H6U8</accession>
<dbReference type="Gene3D" id="3.40.1170.10">
    <property type="entry name" value="DNA repair protein MutS, domain I"/>
    <property type="match status" value="1"/>
</dbReference>
<dbReference type="SMART" id="SM00533">
    <property type="entry name" value="MUTSd"/>
    <property type="match status" value="1"/>
</dbReference>
<dbReference type="Pfam" id="PF01624">
    <property type="entry name" value="MutS_I"/>
    <property type="match status" value="1"/>
</dbReference>
<dbReference type="SUPFAM" id="SSF48334">
    <property type="entry name" value="DNA repair protein MutS, domain III"/>
    <property type="match status" value="1"/>
</dbReference>
<dbReference type="InterPro" id="IPR045076">
    <property type="entry name" value="MutS"/>
</dbReference>
<keyword evidence="5" id="KW-0238">DNA-binding</keyword>
<dbReference type="Gene3D" id="1.10.1420.10">
    <property type="match status" value="2"/>
</dbReference>
<dbReference type="SUPFAM" id="SSF52540">
    <property type="entry name" value="P-loop containing nucleoside triphosphate hydrolases"/>
    <property type="match status" value="1"/>
</dbReference>
<evidence type="ECO:0000256" key="7">
    <source>
        <dbReference type="SAM" id="Coils"/>
    </source>
</evidence>
<dbReference type="InterPro" id="IPR000432">
    <property type="entry name" value="DNA_mismatch_repair_MutS_C"/>
</dbReference>
<comment type="similarity">
    <text evidence="1">Belongs to the DNA mismatch repair MutS family.</text>
</comment>
<sequence>MTISDDYFAYYEQYTKEYGGQTCILMQIGSFYEMQAVRNETESIGNLEEVCGLLNILVTKKNKGIETIDRSNPLFAGFPKHAVSKFLPVLLEAGYTVVLIDQDTSTTQGKRKRYVAGIYSPSIQPLDIVDDQANLDGNSLTSLVIEVNSVSIPVSSKTRVPKPLSHTVSYSVANVNMTTAVFELYEGGFVLDKTLSYESLLDEIFRLILRYSSKEMLIWIKGSAVPSQLSKEFMVEYLDLHYTAVHHNILLESEHKEATQVEYQNALFRKTHSHVDFGLLEPLEYFALERHQCAALNAVLALQFIGKHDTKYTQAIGIPKLIQEYQHLVMEMNTLHQLAIIPGKRGNGAGSTSSLFNIINKTRTAVGRRGLKQLLCKPFKDAQTIVSRYALSEGLSAFTEQREINLERLLDNIGDFERYHRKMSLGVLHPYELYHLIHTYNRIEQLAKELYSCENKNVLKFCLNQPEYQRLQQLQVQAHDKFDMEELKRYNLNEPNHSMGNFFKSGCCSELDDIDERIKVIEAQVETLRNRLEKAVSGNGDWIKTIYTEQEGYSFSCTKIRGQLLSKGLTSEEYSQLSIKQATNTCKISSEQLQELSMDLVNSRELFTKRVKQQYIKFISYLYQEYNGLFESLKTFVEIIDVSLSNVKCKRTFNYCVPEIDDTVGQAFIRATAMRHPIIERINTTTPYVPNDIVLDFKSRGMVLYALNSCGKSSLLRSIGLCTVLAQCGLYVPCSKFVFYPFSSIITQVDLYDNLWKAQSSYVTEMVGLRKIMHLANKNSLVLSDELTKGTEVISATAIFAAAVLELLVRESKFVFTTHLQDVAKLPEIKSHPNLQICHLSVNVVNDTIVFERMLKPGPCSELYGLEVAKAVGLASDFMDKAFAIRNELIGNRGVSANAKRSRYNKSKRLEACEICGYVPLKPTDIPLDTHHIKFQCTADENSFTEHYHKNAKFNLVCLCKSCHIDVHQQRINIQGYIQTSSGVKLEFTRQEQPN</sequence>
<keyword evidence="6" id="KW-0234">DNA repair</keyword>
<reference evidence="10" key="1">
    <citation type="journal article" date="2020" name="Nature">
        <title>Giant virus diversity and host interactions through global metagenomics.</title>
        <authorList>
            <person name="Schulz F."/>
            <person name="Roux S."/>
            <person name="Paez-Espino D."/>
            <person name="Jungbluth S."/>
            <person name="Walsh D.A."/>
            <person name="Denef V.J."/>
            <person name="McMahon K.D."/>
            <person name="Konstantinidis K.T."/>
            <person name="Eloe-Fadrosh E.A."/>
            <person name="Kyrpides N.C."/>
            <person name="Woyke T."/>
        </authorList>
    </citation>
    <scope>NUCLEOTIDE SEQUENCE</scope>
    <source>
        <strain evidence="10">GVMAG-M-3300023179-73</strain>
    </source>
</reference>